<evidence type="ECO:0000313" key="2">
    <source>
        <dbReference type="EMBL" id="QAT17650.1"/>
    </source>
</evidence>
<proteinExistence type="inferred from homology"/>
<dbReference type="AlphaFoldDB" id="A0A410P666"/>
<keyword evidence="3" id="KW-1185">Reference proteome</keyword>
<dbReference type="Gene3D" id="3.40.50.10470">
    <property type="entry name" value="Translation initiation factor eif-2b, domain 2"/>
    <property type="match status" value="1"/>
</dbReference>
<sequence length="159" mass="17321">MLVKEQIPLIFGVPQEDFYAQLKAKKVFVAELRPALEGMKDVAKELIGRGVKPVVICDNMMAFCMERKLVSAVHIFAQGRKNDVALCRTGSLIAALCAHTHRIPVVLHEGAMPREAKGADLLKIGGMKVTSSKIKTYVPLLEEVPMSLVGRTQGQNPGA</sequence>
<dbReference type="SUPFAM" id="SSF100950">
    <property type="entry name" value="NagB/RpiA/CoA transferase-like"/>
    <property type="match status" value="1"/>
</dbReference>
<reference evidence="2 3" key="1">
    <citation type="submission" date="2017-01" db="EMBL/GenBank/DDBJ databases">
        <title>First insights into the biology of 'candidatus Vampirococcus archaeovorus'.</title>
        <authorList>
            <person name="Kizina J."/>
            <person name="Jordan S."/>
            <person name="Stueber K."/>
            <person name="Reinhardt R."/>
            <person name="Harder J."/>
        </authorList>
    </citation>
    <scope>NUCLEOTIDE SEQUENCE [LARGE SCALE GENOMIC DNA]</scope>
    <source>
        <strain evidence="2 3">LiM</strain>
    </source>
</reference>
<accession>A0A410P666</accession>
<dbReference type="InterPro" id="IPR037171">
    <property type="entry name" value="NagB/RpiA_transferase-like"/>
</dbReference>
<dbReference type="Proteomes" id="UP000287243">
    <property type="component" value="Chromosome"/>
</dbReference>
<evidence type="ECO:0000313" key="3">
    <source>
        <dbReference type="Proteomes" id="UP000287243"/>
    </source>
</evidence>
<organism evidence="2 3">
    <name type="scientific">Velamenicoccus archaeovorus</name>
    <dbReference type="NCBI Taxonomy" id="1930593"/>
    <lineage>
        <taxon>Bacteria</taxon>
        <taxon>Pseudomonadati</taxon>
        <taxon>Candidatus Omnitrophota</taxon>
        <taxon>Candidatus Velamenicoccus</taxon>
    </lineage>
</organism>
<dbReference type="InterPro" id="IPR000649">
    <property type="entry name" value="IF-2B-related"/>
</dbReference>
<evidence type="ECO:0000256" key="1">
    <source>
        <dbReference type="RuleBase" id="RU003814"/>
    </source>
</evidence>
<protein>
    <submittedName>
        <fullName evidence="2">Uncharacterized protein</fullName>
    </submittedName>
</protein>
<dbReference type="EMBL" id="CP019384">
    <property type="protein sequence ID" value="QAT17650.1"/>
    <property type="molecule type" value="Genomic_DNA"/>
</dbReference>
<comment type="similarity">
    <text evidence="1">Belongs to the eIF-2B alpha/beta/delta subunits family.</text>
</comment>
<gene>
    <name evidence="2" type="ORF">BU251_07925</name>
</gene>
<dbReference type="KEGG" id="vai:BU251_07925"/>
<dbReference type="Pfam" id="PF01008">
    <property type="entry name" value="IF-2B"/>
    <property type="match status" value="1"/>
</dbReference>
<name>A0A410P666_VELA1</name>
<dbReference type="InterPro" id="IPR042529">
    <property type="entry name" value="IF_2B-like_C"/>
</dbReference>
<dbReference type="RefSeq" id="WP_128700601.1">
    <property type="nucleotide sequence ID" value="NZ_CP019384.1"/>
</dbReference>